<dbReference type="Gene3D" id="3.90.1010.10">
    <property type="match status" value="1"/>
</dbReference>
<dbReference type="InterPro" id="IPR003808">
    <property type="entry name" value="Fe-S_metab-assoc_dom"/>
</dbReference>
<evidence type="ECO:0000259" key="2">
    <source>
        <dbReference type="Pfam" id="PF02657"/>
    </source>
</evidence>
<feature type="domain" description="Fe-S metabolism associated" evidence="2">
    <location>
        <begin position="17"/>
        <end position="133"/>
    </location>
</feature>
<name>A0ABU9HAF5_9GAMM</name>
<evidence type="ECO:0000313" key="3">
    <source>
        <dbReference type="EMBL" id="MEL0658860.1"/>
    </source>
</evidence>
<accession>A0ABU9HAF5</accession>
<dbReference type="RefSeq" id="WP_341627484.1">
    <property type="nucleotide sequence ID" value="NZ_JBAKBA010000012.1"/>
</dbReference>
<comment type="caution">
    <text evidence="3">The sequence shown here is derived from an EMBL/GenBank/DDBJ whole genome shotgun (WGS) entry which is preliminary data.</text>
</comment>
<sequence length="139" mass="15827">MQQLTSISNFEQLENAFIENKSWDKQYRLIIQLGKLLDSLPELLKSEANQVKGCESLAWLVISEQNGHYDFAMDSDTRVVKGLMKIVSLIFQGKTKQQIQQIDCNELFKRLGLLSHLSPSRANGLFAIIHNIKGVNHID</sequence>
<evidence type="ECO:0000313" key="4">
    <source>
        <dbReference type="Proteomes" id="UP001366060"/>
    </source>
</evidence>
<organism evidence="3 4">
    <name type="scientific">Psychromonas arctica</name>
    <dbReference type="NCBI Taxonomy" id="168275"/>
    <lineage>
        <taxon>Bacteria</taxon>
        <taxon>Pseudomonadati</taxon>
        <taxon>Pseudomonadota</taxon>
        <taxon>Gammaproteobacteria</taxon>
        <taxon>Alteromonadales</taxon>
        <taxon>Psychromonadaceae</taxon>
        <taxon>Psychromonas</taxon>
    </lineage>
</organism>
<dbReference type="Pfam" id="PF02657">
    <property type="entry name" value="SufE"/>
    <property type="match status" value="1"/>
</dbReference>
<dbReference type="Proteomes" id="UP001366060">
    <property type="component" value="Unassembled WGS sequence"/>
</dbReference>
<dbReference type="PANTHER" id="PTHR43597">
    <property type="entry name" value="SULFUR ACCEPTOR PROTEIN CSDE"/>
    <property type="match status" value="1"/>
</dbReference>
<dbReference type="EMBL" id="JBAKBA010000012">
    <property type="protein sequence ID" value="MEL0658860.1"/>
    <property type="molecule type" value="Genomic_DNA"/>
</dbReference>
<keyword evidence="4" id="KW-1185">Reference proteome</keyword>
<gene>
    <name evidence="3" type="ORF">V6255_06855</name>
</gene>
<comment type="similarity">
    <text evidence="1">Belongs to the SufE family.</text>
</comment>
<dbReference type="SUPFAM" id="SSF82649">
    <property type="entry name" value="SufE/NifU"/>
    <property type="match status" value="1"/>
</dbReference>
<reference evidence="3 4" key="1">
    <citation type="submission" date="2024-02" db="EMBL/GenBank/DDBJ databases">
        <title>Bacteria isolated from the canopy kelp, Nereocystis luetkeana.</title>
        <authorList>
            <person name="Pfister C.A."/>
            <person name="Younker I.T."/>
            <person name="Light S.H."/>
        </authorList>
    </citation>
    <scope>NUCLEOTIDE SEQUENCE [LARGE SCALE GENOMIC DNA]</scope>
    <source>
        <strain evidence="3 4">TI.2.07</strain>
    </source>
</reference>
<evidence type="ECO:0000256" key="1">
    <source>
        <dbReference type="ARBA" id="ARBA00010282"/>
    </source>
</evidence>
<proteinExistence type="inferred from homology"/>
<protein>
    <submittedName>
        <fullName evidence="3">SufE family protein</fullName>
    </submittedName>
</protein>
<dbReference type="PANTHER" id="PTHR43597:SF5">
    <property type="entry name" value="SUFE-LIKE PROTEIN 2, CHLOROPLASTIC"/>
    <property type="match status" value="1"/>
</dbReference>